<organism evidence="1 2">
    <name type="scientific">Boeremia exigua</name>
    <dbReference type="NCBI Taxonomy" id="749465"/>
    <lineage>
        <taxon>Eukaryota</taxon>
        <taxon>Fungi</taxon>
        <taxon>Dikarya</taxon>
        <taxon>Ascomycota</taxon>
        <taxon>Pezizomycotina</taxon>
        <taxon>Dothideomycetes</taxon>
        <taxon>Pleosporomycetidae</taxon>
        <taxon>Pleosporales</taxon>
        <taxon>Pleosporineae</taxon>
        <taxon>Didymellaceae</taxon>
        <taxon>Boeremia</taxon>
    </lineage>
</organism>
<gene>
    <name evidence="1" type="ORF">OPT61_g4675</name>
</gene>
<accession>A0ACC2ID88</accession>
<dbReference type="Proteomes" id="UP001153331">
    <property type="component" value="Unassembled WGS sequence"/>
</dbReference>
<reference evidence="1" key="1">
    <citation type="submission" date="2022-11" db="EMBL/GenBank/DDBJ databases">
        <title>Genome Sequence of Boeremia exigua.</title>
        <authorList>
            <person name="Buettner E."/>
        </authorList>
    </citation>
    <scope>NUCLEOTIDE SEQUENCE</scope>
    <source>
        <strain evidence="1">CU02</strain>
    </source>
</reference>
<name>A0ACC2ID88_9PLEO</name>
<keyword evidence="2" id="KW-1185">Reference proteome</keyword>
<sequence length="289" mass="34264">METIKDTFHSIISRAHDLHDHTPIQFRQLVTASEPTQANMPANFGNTSTSTQGQTKITDRYRHRSPESTKNNAAANDLTRVPPSALKKKLSSSRKKIRQQTRANHQMQQKYNEVLSKHGQLSQKYKVIQQEHQEMQKGRQELIRDHQKLQQEQLALRKDNHELHQEIQKLRLEPERERRKYHREHQDLQRAHQLLHSENQDLQCVVDELRQELAMGKFDKRRPRDELEQKDARFDSQLDHYKSRYEYIVNQIVQSYAAKHGLEFKDCNRERIDKVLQPLLHDALRASAL</sequence>
<protein>
    <submittedName>
        <fullName evidence="1">Uncharacterized protein</fullName>
    </submittedName>
</protein>
<comment type="caution">
    <text evidence="1">The sequence shown here is derived from an EMBL/GenBank/DDBJ whole genome shotgun (WGS) entry which is preliminary data.</text>
</comment>
<evidence type="ECO:0000313" key="2">
    <source>
        <dbReference type="Proteomes" id="UP001153331"/>
    </source>
</evidence>
<evidence type="ECO:0000313" key="1">
    <source>
        <dbReference type="EMBL" id="KAJ8113123.1"/>
    </source>
</evidence>
<dbReference type="EMBL" id="JAPHNI010000274">
    <property type="protein sequence ID" value="KAJ8113123.1"/>
    <property type="molecule type" value="Genomic_DNA"/>
</dbReference>
<proteinExistence type="predicted"/>